<dbReference type="EMBL" id="REGN01005622">
    <property type="protein sequence ID" value="RNA12763.1"/>
    <property type="molecule type" value="Genomic_DNA"/>
</dbReference>
<dbReference type="Proteomes" id="UP000276133">
    <property type="component" value="Unassembled WGS sequence"/>
</dbReference>
<comment type="caution">
    <text evidence="1">The sequence shown here is derived from an EMBL/GenBank/DDBJ whole genome shotgun (WGS) entry which is preliminary data.</text>
</comment>
<keyword evidence="2" id="KW-1185">Reference proteome</keyword>
<proteinExistence type="predicted"/>
<name>A0A3M7QNA4_BRAPC</name>
<gene>
    <name evidence="1" type="ORF">BpHYR1_049245</name>
</gene>
<evidence type="ECO:0000313" key="1">
    <source>
        <dbReference type="EMBL" id="RNA12763.1"/>
    </source>
</evidence>
<protein>
    <submittedName>
        <fullName evidence="1">Uncharacterized protein</fullName>
    </submittedName>
</protein>
<evidence type="ECO:0000313" key="2">
    <source>
        <dbReference type="Proteomes" id="UP000276133"/>
    </source>
</evidence>
<dbReference type="AlphaFoldDB" id="A0A3M7QNA4"/>
<sequence>MLGHSSGTNNFENKTVYLTLFNFNNLNIEKLTIFESVLFLSNVLKNFNFQATKGLLPLLPFLATLFTSFLRSPSLTVCSSADRLLALFDKEKMNDNY</sequence>
<reference evidence="1 2" key="1">
    <citation type="journal article" date="2018" name="Sci. Rep.">
        <title>Genomic signatures of local adaptation to the degree of environmental predictability in rotifers.</title>
        <authorList>
            <person name="Franch-Gras L."/>
            <person name="Hahn C."/>
            <person name="Garcia-Roger E.M."/>
            <person name="Carmona M.J."/>
            <person name="Serra M."/>
            <person name="Gomez A."/>
        </authorList>
    </citation>
    <scope>NUCLEOTIDE SEQUENCE [LARGE SCALE GENOMIC DNA]</scope>
    <source>
        <strain evidence="1">HYR1</strain>
    </source>
</reference>
<accession>A0A3M7QNA4</accession>
<organism evidence="1 2">
    <name type="scientific">Brachionus plicatilis</name>
    <name type="common">Marine rotifer</name>
    <name type="synonym">Brachionus muelleri</name>
    <dbReference type="NCBI Taxonomy" id="10195"/>
    <lineage>
        <taxon>Eukaryota</taxon>
        <taxon>Metazoa</taxon>
        <taxon>Spiralia</taxon>
        <taxon>Gnathifera</taxon>
        <taxon>Rotifera</taxon>
        <taxon>Eurotatoria</taxon>
        <taxon>Monogononta</taxon>
        <taxon>Pseudotrocha</taxon>
        <taxon>Ploima</taxon>
        <taxon>Brachionidae</taxon>
        <taxon>Brachionus</taxon>
    </lineage>
</organism>